<accession>A0A6C0HTD1</accession>
<feature type="region of interest" description="Disordered" evidence="1">
    <location>
        <begin position="111"/>
        <end position="140"/>
    </location>
</feature>
<organism evidence="3">
    <name type="scientific">viral metagenome</name>
    <dbReference type="NCBI Taxonomy" id="1070528"/>
    <lineage>
        <taxon>unclassified sequences</taxon>
        <taxon>metagenomes</taxon>
        <taxon>organismal metagenomes</taxon>
    </lineage>
</organism>
<dbReference type="EMBL" id="MN740011">
    <property type="protein sequence ID" value="QHT83792.1"/>
    <property type="molecule type" value="Genomic_DNA"/>
</dbReference>
<feature type="transmembrane region" description="Helical" evidence="2">
    <location>
        <begin position="23"/>
        <end position="42"/>
    </location>
</feature>
<protein>
    <submittedName>
        <fullName evidence="3">Uncharacterized protein</fullName>
    </submittedName>
</protein>
<keyword evidence="2" id="KW-0472">Membrane</keyword>
<proteinExistence type="predicted"/>
<evidence type="ECO:0000256" key="1">
    <source>
        <dbReference type="SAM" id="MobiDB-lite"/>
    </source>
</evidence>
<evidence type="ECO:0000313" key="3">
    <source>
        <dbReference type="EMBL" id="QHT83792.1"/>
    </source>
</evidence>
<evidence type="ECO:0000256" key="2">
    <source>
        <dbReference type="SAM" id="Phobius"/>
    </source>
</evidence>
<reference evidence="3" key="1">
    <citation type="journal article" date="2020" name="Nature">
        <title>Giant virus diversity and host interactions through global metagenomics.</title>
        <authorList>
            <person name="Schulz F."/>
            <person name="Roux S."/>
            <person name="Paez-Espino D."/>
            <person name="Jungbluth S."/>
            <person name="Walsh D.A."/>
            <person name="Denef V.J."/>
            <person name="McMahon K.D."/>
            <person name="Konstantinidis K.T."/>
            <person name="Eloe-Fadrosh E.A."/>
            <person name="Kyrpides N.C."/>
            <person name="Woyke T."/>
        </authorList>
    </citation>
    <scope>NUCLEOTIDE SEQUENCE</scope>
    <source>
        <strain evidence="3">GVMAG-M-3300023184-168</strain>
    </source>
</reference>
<name>A0A6C0HTD1_9ZZZZ</name>
<sequence length="192" mass="20869">MDNNMNNDNIVQNPNNENKNQTVIIGVLIFLLVLSFLGINLLTTTGNILESVSNILGPFFNQILGLLGYTTGTVINKATDVVTDTAKVGIDITGGAVHNVGDLLIDSTKPDKNLDNKINNAPKPPQEPKPDKTENPIQNPVTSSKKNWCLVGEYQGRRGCIEISDQDKCISGQVFPEQKMCLNPTLTPNVKP</sequence>
<keyword evidence="2" id="KW-1133">Transmembrane helix</keyword>
<dbReference type="AlphaFoldDB" id="A0A6C0HTD1"/>
<keyword evidence="2" id="KW-0812">Transmembrane</keyword>